<comment type="caution">
    <text evidence="1">The sequence shown here is derived from an EMBL/GenBank/DDBJ whole genome shotgun (WGS) entry which is preliminary data.</text>
</comment>
<gene>
    <name evidence="1" type="ORF">ID255_15605</name>
</gene>
<evidence type="ECO:0000313" key="2">
    <source>
        <dbReference type="Proteomes" id="UP000682682"/>
    </source>
</evidence>
<evidence type="ECO:0000313" key="1">
    <source>
        <dbReference type="EMBL" id="MBT2807049.1"/>
    </source>
</evidence>
<reference evidence="1 2" key="1">
    <citation type="journal article" date="2021" name="Diagn. Microbiol. Infect. Dis.">
        <title>Molecular epidemiology of NDM-5-producing Escherichia coli high-risk clones identified in two Italian hospitals in 2017-2019.</title>
        <authorList>
            <person name="Bibbolino G."/>
            <person name="Di Lella F.M."/>
            <person name="Oliva A."/>
            <person name="Lichtner M."/>
            <person name="Del Borgo C."/>
            <person name="Raponi G."/>
            <person name="Trancassini M."/>
            <person name="Mengoni F."/>
            <person name="Arcari G."/>
            <person name="Antonelli G."/>
            <person name="Carattoli A."/>
        </authorList>
    </citation>
    <scope>NUCLEOTIDE SEQUENCE [LARGE SCALE GENOMIC DNA]</scope>
    <source>
        <strain evidence="1 2">LT-1</strain>
    </source>
</reference>
<organism evidence="1 2">
    <name type="scientific">Escherichia coli</name>
    <dbReference type="NCBI Taxonomy" id="562"/>
    <lineage>
        <taxon>Bacteria</taxon>
        <taxon>Pseudomonadati</taxon>
        <taxon>Pseudomonadota</taxon>
        <taxon>Gammaproteobacteria</taxon>
        <taxon>Enterobacterales</taxon>
        <taxon>Enterobacteriaceae</taxon>
        <taxon>Escherichia</taxon>
    </lineage>
</organism>
<name>A0ACC5TZP0_ECOLX</name>
<dbReference type="EMBL" id="JACZEO010000022">
    <property type="protein sequence ID" value="MBT2807049.1"/>
    <property type="molecule type" value="Genomic_DNA"/>
</dbReference>
<sequence length="204" mass="23557">MSNNIFDIEKFKDQIPYYLTAHQKEGLINALRDFPENTNYYLSNYHDDLKNAALQGDIFKELTVYSIKGTKKTRGIILSNSCDIDTSNNRDVPMRAVFAPLVSLSKFEAILLSNGVSKTSIDSKIDAIRKQLITNIFYLPESDNLEECIVFLDDVYQLPTEELQKLLNDKCKAITLSQVGFYILLFKISIHFCRFHENIQRFDH</sequence>
<dbReference type="Proteomes" id="UP000682682">
    <property type="component" value="Unassembled WGS sequence"/>
</dbReference>
<accession>A0ACC5TZP0</accession>
<proteinExistence type="predicted"/>
<protein>
    <submittedName>
        <fullName evidence="1">Uncharacterized protein</fullName>
    </submittedName>
</protein>